<evidence type="ECO:0000256" key="1">
    <source>
        <dbReference type="ARBA" id="ARBA00000085"/>
    </source>
</evidence>
<feature type="domain" description="Response regulatory" evidence="8">
    <location>
        <begin position="8"/>
        <end position="125"/>
    </location>
</feature>
<dbReference type="SUPFAM" id="SSF55874">
    <property type="entry name" value="ATPase domain of HSP90 chaperone/DNA topoisomerase II/histidine kinase"/>
    <property type="match status" value="1"/>
</dbReference>
<dbReference type="Pfam" id="PF02518">
    <property type="entry name" value="HATPase_c"/>
    <property type="match status" value="1"/>
</dbReference>
<dbReference type="Proteomes" id="UP000603141">
    <property type="component" value="Unassembled WGS sequence"/>
</dbReference>
<gene>
    <name evidence="9" type="ORF">JIN85_07210</name>
</gene>
<feature type="domain" description="Response regulatory" evidence="8">
    <location>
        <begin position="408"/>
        <end position="522"/>
    </location>
</feature>
<keyword evidence="3 6" id="KW-0597">Phosphoprotein</keyword>
<dbReference type="SMART" id="SM00387">
    <property type="entry name" value="HATPase_c"/>
    <property type="match status" value="1"/>
</dbReference>
<comment type="catalytic activity">
    <reaction evidence="1">
        <text>ATP + protein L-histidine = ADP + protein N-phospho-L-histidine.</text>
        <dbReference type="EC" id="2.7.13.3"/>
    </reaction>
</comment>
<dbReference type="InterPro" id="IPR036097">
    <property type="entry name" value="HisK_dim/P_sf"/>
</dbReference>
<feature type="domain" description="Histidine kinase" evidence="7">
    <location>
        <begin position="168"/>
        <end position="384"/>
    </location>
</feature>
<evidence type="ECO:0000256" key="6">
    <source>
        <dbReference type="PROSITE-ProRule" id="PRU00169"/>
    </source>
</evidence>
<comment type="caution">
    <text evidence="9">The sequence shown here is derived from an EMBL/GenBank/DDBJ whole genome shotgun (WGS) entry which is preliminary data.</text>
</comment>
<feature type="modified residue" description="4-aspartylphosphate" evidence="6">
    <location>
        <position position="457"/>
    </location>
</feature>
<dbReference type="SMART" id="SM00388">
    <property type="entry name" value="HisKA"/>
    <property type="match status" value="1"/>
</dbReference>
<dbReference type="FunFam" id="3.30.565.10:FF:000006">
    <property type="entry name" value="Sensor histidine kinase WalK"/>
    <property type="match status" value="1"/>
</dbReference>
<dbReference type="GO" id="GO:0000155">
    <property type="term" value="F:phosphorelay sensor kinase activity"/>
    <property type="evidence" value="ECO:0007669"/>
    <property type="project" value="InterPro"/>
</dbReference>
<accession>A0A934S7G3</accession>
<sequence>MTPDRKIKFLLVDDLEANLLALEELIKRDGLEVLKARSGPEALELLLAHDVALAFLDVQMPGMSGFELAEIMRGTNRTRNVPIIFLTAGVVDQDRRIRGYETGAVDFLPKPIDPGNLLTKAATFFELARQREELRESETRLRIANEQLAHRNQALAEADRNKDQFLAVLAHELRNPLAPILMGLDMVDSVEGCPDQVTELARMMRRQMGQMVHLINDLLDVSRINTGKISLKREKVTLASVLDEAVEASRPLIDAQHHELVFVPVDESMVVDVDRHRLSQVISNLLSNAAKYTPAHGRVELCTEVPEEGWVKISVRDNGEGITADAQERIFKMFEQIDSSRQNGLGIGLTLVKNLVEMHGGSISVFSEGAGKGSEFSVSLPLLEGGEIKTAQQDEKLIVDAEKLHSARAMVVDDGKSIADMLAMFLQSEGVESKTAYDGKRAVSLAKEFKPHIVFMDLGMPEMDGYQAAREIRKDDSEVILIALSGWDRPEDRQRSAEAGFDGHAAKPVTPNTLREFLSMLEH</sequence>
<dbReference type="PANTHER" id="PTHR43547">
    <property type="entry name" value="TWO-COMPONENT HISTIDINE KINASE"/>
    <property type="match status" value="1"/>
</dbReference>
<dbReference type="Gene3D" id="3.30.565.10">
    <property type="entry name" value="Histidine kinase-like ATPase, C-terminal domain"/>
    <property type="match status" value="1"/>
</dbReference>
<evidence type="ECO:0000313" key="10">
    <source>
        <dbReference type="Proteomes" id="UP000603141"/>
    </source>
</evidence>
<dbReference type="RefSeq" id="WP_200269097.1">
    <property type="nucleotide sequence ID" value="NZ_JAENIJ010000008.1"/>
</dbReference>
<protein>
    <recommendedName>
        <fullName evidence="2">histidine kinase</fullName>
        <ecNumber evidence="2">2.7.13.3</ecNumber>
    </recommendedName>
</protein>
<evidence type="ECO:0000256" key="5">
    <source>
        <dbReference type="ARBA" id="ARBA00022777"/>
    </source>
</evidence>
<dbReference type="SUPFAM" id="SSF47384">
    <property type="entry name" value="Homodimeric domain of signal transducing histidine kinase"/>
    <property type="match status" value="1"/>
</dbReference>
<dbReference type="InterPro" id="IPR036890">
    <property type="entry name" value="HATPase_C_sf"/>
</dbReference>
<dbReference type="PROSITE" id="PS50110">
    <property type="entry name" value="RESPONSE_REGULATORY"/>
    <property type="match status" value="2"/>
</dbReference>
<evidence type="ECO:0000256" key="2">
    <source>
        <dbReference type="ARBA" id="ARBA00012438"/>
    </source>
</evidence>
<dbReference type="Pfam" id="PF00512">
    <property type="entry name" value="HisKA"/>
    <property type="match status" value="1"/>
</dbReference>
<keyword evidence="4" id="KW-0808">Transferase</keyword>
<dbReference type="InterPro" id="IPR004358">
    <property type="entry name" value="Sig_transdc_His_kin-like_C"/>
</dbReference>
<evidence type="ECO:0000256" key="3">
    <source>
        <dbReference type="ARBA" id="ARBA00022553"/>
    </source>
</evidence>
<name>A0A934S7G3_9BACT</name>
<dbReference type="CDD" id="cd00082">
    <property type="entry name" value="HisKA"/>
    <property type="match status" value="1"/>
</dbReference>
<dbReference type="AlphaFoldDB" id="A0A934S7G3"/>
<dbReference type="InterPro" id="IPR003594">
    <property type="entry name" value="HATPase_dom"/>
</dbReference>
<organism evidence="9 10">
    <name type="scientific">Luteolibacter pohnpeiensis</name>
    <dbReference type="NCBI Taxonomy" id="454153"/>
    <lineage>
        <taxon>Bacteria</taxon>
        <taxon>Pseudomonadati</taxon>
        <taxon>Verrucomicrobiota</taxon>
        <taxon>Verrucomicrobiia</taxon>
        <taxon>Verrucomicrobiales</taxon>
        <taxon>Verrucomicrobiaceae</taxon>
        <taxon>Luteolibacter</taxon>
    </lineage>
</organism>
<evidence type="ECO:0000259" key="8">
    <source>
        <dbReference type="PROSITE" id="PS50110"/>
    </source>
</evidence>
<feature type="modified residue" description="4-aspartylphosphate" evidence="6">
    <location>
        <position position="57"/>
    </location>
</feature>
<dbReference type="EMBL" id="JAENIJ010000008">
    <property type="protein sequence ID" value="MBK1882196.1"/>
    <property type="molecule type" value="Genomic_DNA"/>
</dbReference>
<dbReference type="InterPro" id="IPR003661">
    <property type="entry name" value="HisK_dim/P_dom"/>
</dbReference>
<dbReference type="Pfam" id="PF00072">
    <property type="entry name" value="Response_reg"/>
    <property type="match status" value="2"/>
</dbReference>
<dbReference type="InterPro" id="IPR001789">
    <property type="entry name" value="Sig_transdc_resp-reg_receiver"/>
</dbReference>
<evidence type="ECO:0000313" key="9">
    <source>
        <dbReference type="EMBL" id="MBK1882196.1"/>
    </source>
</evidence>
<dbReference type="SUPFAM" id="SSF52172">
    <property type="entry name" value="CheY-like"/>
    <property type="match status" value="2"/>
</dbReference>
<keyword evidence="5" id="KW-0418">Kinase</keyword>
<dbReference type="Gene3D" id="3.40.50.2300">
    <property type="match status" value="2"/>
</dbReference>
<dbReference type="SMART" id="SM00448">
    <property type="entry name" value="REC"/>
    <property type="match status" value="2"/>
</dbReference>
<dbReference type="EC" id="2.7.13.3" evidence="2"/>
<dbReference type="PROSITE" id="PS50109">
    <property type="entry name" value="HIS_KIN"/>
    <property type="match status" value="1"/>
</dbReference>
<dbReference type="InterPro" id="IPR011006">
    <property type="entry name" value="CheY-like_superfamily"/>
</dbReference>
<reference evidence="9" key="1">
    <citation type="submission" date="2021-01" db="EMBL/GenBank/DDBJ databases">
        <title>Modified the classification status of verrucomicrobia.</title>
        <authorList>
            <person name="Feng X."/>
        </authorList>
    </citation>
    <scope>NUCLEOTIDE SEQUENCE</scope>
    <source>
        <strain evidence="9">KCTC 22041</strain>
    </source>
</reference>
<keyword evidence="10" id="KW-1185">Reference proteome</keyword>
<dbReference type="PANTHER" id="PTHR43547:SF2">
    <property type="entry name" value="HYBRID SIGNAL TRANSDUCTION HISTIDINE KINASE C"/>
    <property type="match status" value="1"/>
</dbReference>
<evidence type="ECO:0000256" key="4">
    <source>
        <dbReference type="ARBA" id="ARBA00022679"/>
    </source>
</evidence>
<dbReference type="Gene3D" id="1.10.287.130">
    <property type="match status" value="1"/>
</dbReference>
<evidence type="ECO:0000259" key="7">
    <source>
        <dbReference type="PROSITE" id="PS50109"/>
    </source>
</evidence>
<dbReference type="PRINTS" id="PR00344">
    <property type="entry name" value="BCTRLSENSOR"/>
</dbReference>
<proteinExistence type="predicted"/>
<dbReference type="InterPro" id="IPR005467">
    <property type="entry name" value="His_kinase_dom"/>
</dbReference>